<dbReference type="GeneID" id="34232190"/>
<dbReference type="Proteomes" id="UP000199002">
    <property type="component" value="Unassembled WGS sequence"/>
</dbReference>
<organism evidence="3 4">
    <name type="scientific">Acidovorax soli</name>
    <dbReference type="NCBI Taxonomy" id="592050"/>
    <lineage>
        <taxon>Bacteria</taxon>
        <taxon>Pseudomonadati</taxon>
        <taxon>Pseudomonadota</taxon>
        <taxon>Betaproteobacteria</taxon>
        <taxon>Burkholderiales</taxon>
        <taxon>Comamonadaceae</taxon>
        <taxon>Acidovorax</taxon>
    </lineage>
</organism>
<feature type="region of interest" description="Disordered" evidence="1">
    <location>
        <begin position="1"/>
        <end position="37"/>
    </location>
</feature>
<feature type="compositionally biased region" description="Basic and acidic residues" evidence="1">
    <location>
        <begin position="1"/>
        <end position="18"/>
    </location>
</feature>
<gene>
    <name evidence="3" type="ORF">SAMN05421875_11632</name>
</gene>
<dbReference type="RefSeq" id="WP_208859726.1">
    <property type="nucleotide sequence ID" value="NZ_FNQJ01000016.1"/>
</dbReference>
<dbReference type="Pfam" id="PF22308">
    <property type="entry name" value="DUF6969"/>
    <property type="match status" value="1"/>
</dbReference>
<accession>A0A1H4BWW3</accession>
<keyword evidence="4" id="KW-1185">Reference proteome</keyword>
<proteinExistence type="predicted"/>
<dbReference type="InterPro" id="IPR054242">
    <property type="entry name" value="DUF6969"/>
</dbReference>
<evidence type="ECO:0000259" key="2">
    <source>
        <dbReference type="Pfam" id="PF22308"/>
    </source>
</evidence>
<protein>
    <recommendedName>
        <fullName evidence="2">DUF6969 domain-containing protein</fullName>
    </recommendedName>
</protein>
<name>A0A1H4BWW3_9BURK</name>
<dbReference type="STRING" id="592050.SAMN05421875_11632"/>
<evidence type="ECO:0000313" key="4">
    <source>
        <dbReference type="Proteomes" id="UP000199002"/>
    </source>
</evidence>
<evidence type="ECO:0000313" key="3">
    <source>
        <dbReference type="EMBL" id="SEA52671.1"/>
    </source>
</evidence>
<dbReference type="EMBL" id="FNQJ01000016">
    <property type="protein sequence ID" value="SEA52671.1"/>
    <property type="molecule type" value="Genomic_DNA"/>
</dbReference>
<evidence type="ECO:0000256" key="1">
    <source>
        <dbReference type="SAM" id="MobiDB-lite"/>
    </source>
</evidence>
<feature type="domain" description="DUF6969" evidence="2">
    <location>
        <begin position="40"/>
        <end position="238"/>
    </location>
</feature>
<sequence>MRRQEVRSEMRREVRAQELSEMSAGRRSNGRLSNDPGAGPRLLAVYGALAERGEHLLGGLLGGALPKQWSHYPEDDAIDAGRGYQWFYHSHSPEDRPGAIEHGHIHLFARRPLWGRRLQSRSEKAFARLCGQPASDAHTRHLLAIGFDAKGLPISLFTVNSWVTGDLMLGSDLTVELLASMQLETGHPEIDAVIESTVRMCLPEIAHLVSARDEALVLHAGPDKLNARSLELLSELAVDLDAKLRIAVCSRKTMVHAGFRGMRS</sequence>
<dbReference type="AlphaFoldDB" id="A0A1H4BWW3"/>
<reference evidence="4" key="1">
    <citation type="submission" date="2016-10" db="EMBL/GenBank/DDBJ databases">
        <authorList>
            <person name="Varghese N."/>
            <person name="Submissions S."/>
        </authorList>
    </citation>
    <scope>NUCLEOTIDE SEQUENCE [LARGE SCALE GENOMIC DNA]</scope>
    <source>
        <strain evidence="4">DSM 25157</strain>
    </source>
</reference>